<comment type="caution">
    <text evidence="1">The sequence shown here is derived from an EMBL/GenBank/DDBJ whole genome shotgun (WGS) entry which is preliminary data.</text>
</comment>
<organism evidence="1 2">
    <name type="scientific">Pelomonas caseinilytica</name>
    <dbReference type="NCBI Taxonomy" id="2906763"/>
    <lineage>
        <taxon>Bacteria</taxon>
        <taxon>Pseudomonadati</taxon>
        <taxon>Pseudomonadota</taxon>
        <taxon>Betaproteobacteria</taxon>
        <taxon>Burkholderiales</taxon>
        <taxon>Sphaerotilaceae</taxon>
        <taxon>Roseateles</taxon>
    </lineage>
</organism>
<dbReference type="EMBL" id="JAJTWT010000010">
    <property type="protein sequence ID" value="MCE4539748.1"/>
    <property type="molecule type" value="Genomic_DNA"/>
</dbReference>
<dbReference type="RefSeq" id="WP_233394265.1">
    <property type="nucleotide sequence ID" value="NZ_JAJTWT010000010.1"/>
</dbReference>
<proteinExistence type="predicted"/>
<dbReference type="Gene3D" id="2.60.120.260">
    <property type="entry name" value="Galactose-binding domain-like"/>
    <property type="match status" value="1"/>
</dbReference>
<protein>
    <recommendedName>
        <fullName evidence="3">NADH:ubiquinone oxidoreductase intermediate-associated protein 30 domain-containing protein</fullName>
    </recommendedName>
</protein>
<reference evidence="1 2" key="1">
    <citation type="submission" date="2021-12" db="EMBL/GenBank/DDBJ databases">
        <title>Genome seq of p7.</title>
        <authorList>
            <person name="Seo T."/>
        </authorList>
    </citation>
    <scope>NUCLEOTIDE SEQUENCE [LARGE SCALE GENOMIC DNA]</scope>
    <source>
        <strain evidence="1 2">P7</strain>
    </source>
</reference>
<sequence length="227" mass="23664">MDFRALLIIPLAALVLSAGAAGLPMPEGWMASRHAMLLDGTAGFDGYEIGIDTAVAGSSPSLTLHAIAAQRKDAPSVGHAFQTVTGYAGQRVRFSGQLRAEAAGGWAGLYLGLGENDVLAPLTLGQPGVEKKLPAGVPLPAADGVWREVSVVMDVPADEPFLTLGVAQVGEGQVWVRELKFEVVGPEVQPTTTPVGIDWAGARRFHAAARANMAKMPPQPLRNAALD</sequence>
<gene>
    <name evidence="1" type="ORF">LXT12_21080</name>
</gene>
<evidence type="ECO:0000313" key="1">
    <source>
        <dbReference type="EMBL" id="MCE4539748.1"/>
    </source>
</evidence>
<name>A0ABS8XL17_9BURK</name>
<evidence type="ECO:0000313" key="2">
    <source>
        <dbReference type="Proteomes" id="UP001201463"/>
    </source>
</evidence>
<evidence type="ECO:0008006" key="3">
    <source>
        <dbReference type="Google" id="ProtNLM"/>
    </source>
</evidence>
<accession>A0ABS8XL17</accession>
<keyword evidence="2" id="KW-1185">Reference proteome</keyword>
<dbReference type="Proteomes" id="UP001201463">
    <property type="component" value="Unassembled WGS sequence"/>
</dbReference>